<evidence type="ECO:0000313" key="1">
    <source>
        <dbReference type="EMBL" id="QTR55426.1"/>
    </source>
</evidence>
<organism evidence="1 2">
    <name type="scientific">Thiothrix unzii</name>
    <dbReference type="NCBI Taxonomy" id="111769"/>
    <lineage>
        <taxon>Bacteria</taxon>
        <taxon>Pseudomonadati</taxon>
        <taxon>Pseudomonadota</taxon>
        <taxon>Gammaproteobacteria</taxon>
        <taxon>Thiotrichales</taxon>
        <taxon>Thiotrichaceae</taxon>
        <taxon>Thiothrix</taxon>
    </lineage>
</organism>
<name>A0A975FD15_9GAMM</name>
<gene>
    <name evidence="1" type="ORF">J9260_18235</name>
</gene>
<proteinExistence type="predicted"/>
<keyword evidence="1" id="KW-0614">Plasmid</keyword>
<sequence>MQITEKEIEEALLLLSEAHQQLLDAGHYGVDLLVFRAIQLLRDCPPHRFKSINPPSLLLQS</sequence>
<protein>
    <submittedName>
        <fullName evidence="1">Uncharacterized protein</fullName>
    </submittedName>
</protein>
<keyword evidence="2" id="KW-1185">Reference proteome</keyword>
<dbReference type="RefSeq" id="WP_210220889.1">
    <property type="nucleotide sequence ID" value="NZ_CP072796.1"/>
</dbReference>
<evidence type="ECO:0000313" key="2">
    <source>
        <dbReference type="Proteomes" id="UP000672009"/>
    </source>
</evidence>
<dbReference type="KEGG" id="tun:J9260_18235"/>
<dbReference type="AlphaFoldDB" id="A0A975FD15"/>
<dbReference type="Proteomes" id="UP000672009">
    <property type="component" value="Plasmid pTunz1"/>
</dbReference>
<accession>A0A975FD15</accession>
<reference evidence="1" key="1">
    <citation type="submission" date="2021-04" db="EMBL/GenBank/DDBJ databases">
        <title>Genomics, taxonomy and metabolism of representatives of sulfur bacteria of the genus Thiothrix: Thiothrix fructosivorans QT, Thiothrix unzii A1T and three new species, Thiothrix subterranea sp. nov., Thiothrix litoralis sp. nov. and 'Candidatus Thiothrix anitrata' sp. nov.</title>
        <authorList>
            <person name="Ravin N.V."/>
            <person name="Smolyakov D."/>
            <person name="Rudenko T.S."/>
            <person name="Mardanov A.V."/>
            <person name="Beletsky A.V."/>
            <person name="Markov N.D."/>
            <person name="Fomenkov A.I."/>
            <person name="Roberts R.J."/>
            <person name="Karnachuk O.V."/>
            <person name="Novikov A."/>
            <person name="Grabovich M.Y."/>
        </authorList>
    </citation>
    <scope>NUCLEOTIDE SEQUENCE</scope>
    <source>
        <strain evidence="1">A1</strain>
        <plasmid evidence="1">pTunz1</plasmid>
    </source>
</reference>
<dbReference type="EMBL" id="CP072796">
    <property type="protein sequence ID" value="QTR55426.1"/>
    <property type="molecule type" value="Genomic_DNA"/>
</dbReference>
<geneLocation type="plasmid" evidence="1 2">
    <name>pTunz1</name>
</geneLocation>